<dbReference type="SUPFAM" id="SSF51182">
    <property type="entry name" value="RmlC-like cupins"/>
    <property type="match status" value="1"/>
</dbReference>
<dbReference type="InterPro" id="IPR014710">
    <property type="entry name" value="RmlC-like_jellyroll"/>
</dbReference>
<feature type="chain" id="PRO_5022839928" evidence="1">
    <location>
        <begin position="21"/>
        <end position="247"/>
    </location>
</feature>
<evidence type="ECO:0000313" key="2">
    <source>
        <dbReference type="EMBL" id="QDZ89283.1"/>
    </source>
</evidence>
<name>A0A5B8QS87_9GAMM</name>
<reference evidence="2 3" key="1">
    <citation type="journal article" date="2019" name="Ecotoxicol. Environ. Saf.">
        <title>Microbial characterization of heavy metal resistant bacterial strains isolated from an electroplating wastewater treatment plant.</title>
        <authorList>
            <person name="Cai X."/>
            <person name="Zheng X."/>
            <person name="Zhang D."/>
            <person name="Iqbal W."/>
            <person name="Liu C."/>
            <person name="Yang B."/>
            <person name="Zhao X."/>
            <person name="Lu X."/>
            <person name="Mao Y."/>
        </authorList>
    </citation>
    <scope>NUCLEOTIDE SEQUENCE [LARGE SCALE GENOMIC DNA]</scope>
    <source>
        <strain evidence="2 3">Ni1-3</strain>
    </source>
</reference>
<gene>
    <name evidence="2" type="ORF">D0436_01740</name>
</gene>
<dbReference type="AlphaFoldDB" id="A0A5B8QS87"/>
<dbReference type="Proteomes" id="UP000321124">
    <property type="component" value="Chromosome"/>
</dbReference>
<protein>
    <submittedName>
        <fullName evidence="2">Cupin domain-containing protein</fullName>
    </submittedName>
</protein>
<feature type="signal peptide" evidence="1">
    <location>
        <begin position="1"/>
        <end position="20"/>
    </location>
</feature>
<keyword evidence="1" id="KW-0732">Signal</keyword>
<dbReference type="Gene3D" id="2.60.120.10">
    <property type="entry name" value="Jelly Rolls"/>
    <property type="match status" value="1"/>
</dbReference>
<proteinExistence type="predicted"/>
<dbReference type="RefSeq" id="WP_023268209.1">
    <property type="nucleotide sequence ID" value="NZ_BSOL01000006.1"/>
</dbReference>
<accession>A0A5B8QS87</accession>
<dbReference type="EMBL" id="CP031775">
    <property type="protein sequence ID" value="QDZ89283.1"/>
    <property type="molecule type" value="Genomic_DNA"/>
</dbReference>
<organism evidence="2 3">
    <name type="scientific">Shewanella decolorationis</name>
    <dbReference type="NCBI Taxonomy" id="256839"/>
    <lineage>
        <taxon>Bacteria</taxon>
        <taxon>Pseudomonadati</taxon>
        <taxon>Pseudomonadota</taxon>
        <taxon>Gammaproteobacteria</taxon>
        <taxon>Alteromonadales</taxon>
        <taxon>Shewanellaceae</taxon>
        <taxon>Shewanella</taxon>
    </lineage>
</organism>
<dbReference type="KEGG" id="sdeo:D0436_01740"/>
<sequence>MMKLKMLFGLAALTSTAVMAQGPQCNHAQLPYQQMTPVPYDSTPYVPQNSMPEQCRNPEIEAYIADWEAGKIDFNTIKPNDSIAADQRFCKTLDDHGNVLEAKNCDPKNSPVGYIWKELSDSPVVIGITNGLKSDHEPHFHGQPECYYVVNGTSKTLANNKFETLAKGQYFYIPGAHIHNTPILNKEGLGVFYWYPNNAHFDGFKYYWRKDVKNLRVAEEAFDRVDAIRKRDLNLGPYGTNEQFFKN</sequence>
<evidence type="ECO:0000313" key="3">
    <source>
        <dbReference type="Proteomes" id="UP000321124"/>
    </source>
</evidence>
<evidence type="ECO:0000256" key="1">
    <source>
        <dbReference type="SAM" id="SignalP"/>
    </source>
</evidence>
<dbReference type="InterPro" id="IPR011051">
    <property type="entry name" value="RmlC_Cupin_sf"/>
</dbReference>
<dbReference type="OrthoDB" id="9806121at2"/>